<dbReference type="InterPro" id="IPR013096">
    <property type="entry name" value="Cupin_2"/>
</dbReference>
<dbReference type="SUPFAM" id="SSF51182">
    <property type="entry name" value="RmlC-like cupins"/>
    <property type="match status" value="1"/>
</dbReference>
<proteinExistence type="predicted"/>
<gene>
    <name evidence="2" type="ORF">UR67_C0002G0127</name>
</gene>
<feature type="domain" description="Cupin type-2" evidence="1">
    <location>
        <begin position="54"/>
        <end position="94"/>
    </location>
</feature>
<name>A0A0G0ERL3_UNCC3</name>
<dbReference type="InterPro" id="IPR014710">
    <property type="entry name" value="RmlC-like_jellyroll"/>
</dbReference>
<dbReference type="EMBL" id="LBQB01000002">
    <property type="protein sequence ID" value="KKP70007.1"/>
    <property type="molecule type" value="Genomic_DNA"/>
</dbReference>
<evidence type="ECO:0000259" key="1">
    <source>
        <dbReference type="Pfam" id="PF07883"/>
    </source>
</evidence>
<accession>A0A0G0ERL3</accession>
<dbReference type="Pfam" id="PF07883">
    <property type="entry name" value="Cupin_2"/>
    <property type="match status" value="1"/>
</dbReference>
<reference evidence="2 3" key="1">
    <citation type="journal article" date="2015" name="Nature">
        <title>rRNA introns, odd ribosomes, and small enigmatic genomes across a large radiation of phyla.</title>
        <authorList>
            <person name="Brown C.T."/>
            <person name="Hug L.A."/>
            <person name="Thomas B.C."/>
            <person name="Sharon I."/>
            <person name="Castelle C.J."/>
            <person name="Singh A."/>
            <person name="Wilkins M.J."/>
            <person name="Williams K.H."/>
            <person name="Banfield J.F."/>
        </authorList>
    </citation>
    <scope>NUCLEOTIDE SEQUENCE [LARGE SCALE GENOMIC DNA]</scope>
</reference>
<dbReference type="AlphaFoldDB" id="A0A0G0ERL3"/>
<evidence type="ECO:0000313" key="3">
    <source>
        <dbReference type="Proteomes" id="UP000034581"/>
    </source>
</evidence>
<dbReference type="STRING" id="1618350.UR67_C0002G0127"/>
<sequence length="116" mass="13029">MSIQKISQKEAVNHNTEAYDGWFYQFPNIDNGRSIIYAEVTGDHGQRVIGDKPRFYFIIDGEGEFTVNGDKTIGKAGDVIIIPPNATYSYFATKPVLKLVLFMDLIDLSKLPPSKK</sequence>
<comment type="caution">
    <text evidence="2">The sequence shown here is derived from an EMBL/GenBank/DDBJ whole genome shotgun (WGS) entry which is preliminary data.</text>
</comment>
<protein>
    <recommendedName>
        <fullName evidence="1">Cupin type-2 domain-containing protein</fullName>
    </recommendedName>
</protein>
<evidence type="ECO:0000313" key="2">
    <source>
        <dbReference type="EMBL" id="KKP70007.1"/>
    </source>
</evidence>
<dbReference type="Gene3D" id="2.60.120.10">
    <property type="entry name" value="Jelly Rolls"/>
    <property type="match status" value="1"/>
</dbReference>
<dbReference type="InterPro" id="IPR011051">
    <property type="entry name" value="RmlC_Cupin_sf"/>
</dbReference>
<dbReference type="Proteomes" id="UP000034581">
    <property type="component" value="Unassembled WGS sequence"/>
</dbReference>
<organism evidence="2 3">
    <name type="scientific">candidate division CPR3 bacterium GW2011_GWF2_35_18</name>
    <dbReference type="NCBI Taxonomy" id="1618350"/>
    <lineage>
        <taxon>Bacteria</taxon>
        <taxon>Bacteria division CPR3</taxon>
    </lineage>
</organism>